<dbReference type="EMBL" id="JANPWB010000006">
    <property type="protein sequence ID" value="KAJ1175055.1"/>
    <property type="molecule type" value="Genomic_DNA"/>
</dbReference>
<evidence type="ECO:0000256" key="1">
    <source>
        <dbReference type="SAM" id="MobiDB-lite"/>
    </source>
</evidence>
<dbReference type="AlphaFoldDB" id="A0AAV7TF73"/>
<gene>
    <name evidence="2" type="ORF">NDU88_000346</name>
</gene>
<organism evidence="2 3">
    <name type="scientific">Pleurodeles waltl</name>
    <name type="common">Iberian ribbed newt</name>
    <dbReference type="NCBI Taxonomy" id="8319"/>
    <lineage>
        <taxon>Eukaryota</taxon>
        <taxon>Metazoa</taxon>
        <taxon>Chordata</taxon>
        <taxon>Craniata</taxon>
        <taxon>Vertebrata</taxon>
        <taxon>Euteleostomi</taxon>
        <taxon>Amphibia</taxon>
        <taxon>Batrachia</taxon>
        <taxon>Caudata</taxon>
        <taxon>Salamandroidea</taxon>
        <taxon>Salamandridae</taxon>
        <taxon>Pleurodelinae</taxon>
        <taxon>Pleurodeles</taxon>
    </lineage>
</organism>
<feature type="region of interest" description="Disordered" evidence="1">
    <location>
        <begin position="72"/>
        <end position="92"/>
    </location>
</feature>
<reference evidence="2" key="1">
    <citation type="journal article" date="2022" name="bioRxiv">
        <title>Sequencing and chromosome-scale assembly of the giantPleurodeles waltlgenome.</title>
        <authorList>
            <person name="Brown T."/>
            <person name="Elewa A."/>
            <person name="Iarovenko S."/>
            <person name="Subramanian E."/>
            <person name="Araus A.J."/>
            <person name="Petzold A."/>
            <person name="Susuki M."/>
            <person name="Suzuki K.-i.T."/>
            <person name="Hayashi T."/>
            <person name="Toyoda A."/>
            <person name="Oliveira C."/>
            <person name="Osipova E."/>
            <person name="Leigh N.D."/>
            <person name="Simon A."/>
            <person name="Yun M.H."/>
        </authorList>
    </citation>
    <scope>NUCLEOTIDE SEQUENCE</scope>
    <source>
        <strain evidence="2">20211129_DDA</strain>
        <tissue evidence="2">Liver</tissue>
    </source>
</reference>
<comment type="caution">
    <text evidence="2">The sequence shown here is derived from an EMBL/GenBank/DDBJ whole genome shotgun (WGS) entry which is preliminary data.</text>
</comment>
<sequence>MEGDIDREGAGILAAAETWRCGAPAGAYNMAVSDTLLPPRDVTTLGRAREDAAGEPGAGTLISSPLPVPAVCLQTGKDIGGPGDDHHPGDAA</sequence>
<keyword evidence="3" id="KW-1185">Reference proteome</keyword>
<accession>A0AAV7TF73</accession>
<evidence type="ECO:0000313" key="2">
    <source>
        <dbReference type="EMBL" id="KAJ1175055.1"/>
    </source>
</evidence>
<proteinExistence type="predicted"/>
<dbReference type="Proteomes" id="UP001066276">
    <property type="component" value="Chromosome 3_2"/>
</dbReference>
<protein>
    <submittedName>
        <fullName evidence="2">Uncharacterized protein</fullName>
    </submittedName>
</protein>
<evidence type="ECO:0000313" key="3">
    <source>
        <dbReference type="Proteomes" id="UP001066276"/>
    </source>
</evidence>
<name>A0AAV7TF73_PLEWA</name>
<feature type="compositionally biased region" description="Basic and acidic residues" evidence="1">
    <location>
        <begin position="83"/>
        <end position="92"/>
    </location>
</feature>